<evidence type="ECO:0000256" key="8">
    <source>
        <dbReference type="ARBA" id="ARBA00023136"/>
    </source>
</evidence>
<evidence type="ECO:0000256" key="7">
    <source>
        <dbReference type="ARBA" id="ARBA00022989"/>
    </source>
</evidence>
<dbReference type="SUPFAM" id="SSF52540">
    <property type="entry name" value="P-loop containing nucleoside triphosphate hydrolases"/>
    <property type="match status" value="3"/>
</dbReference>
<feature type="binding site" evidence="9">
    <location>
        <begin position="835"/>
        <end position="842"/>
    </location>
    <ligand>
        <name>ATP</name>
        <dbReference type="ChEBI" id="CHEBI:30616"/>
    </ligand>
</feature>
<evidence type="ECO:0000256" key="3">
    <source>
        <dbReference type="ARBA" id="ARBA00022692"/>
    </source>
</evidence>
<dbReference type="InterPro" id="IPR023837">
    <property type="entry name" value="EccCb-like_Actinobacteria"/>
</dbReference>
<dbReference type="InterPro" id="IPR023836">
    <property type="entry name" value="EccCa-like_Actinobacteria"/>
</dbReference>
<dbReference type="PANTHER" id="PTHR22683:SF1">
    <property type="entry name" value="TYPE VII SECRETION SYSTEM PROTEIN ESSC"/>
    <property type="match status" value="1"/>
</dbReference>
<evidence type="ECO:0000256" key="5">
    <source>
        <dbReference type="ARBA" id="ARBA00022741"/>
    </source>
</evidence>
<keyword evidence="6 9" id="KW-0067">ATP-binding</keyword>
<dbReference type="GO" id="GO:0005524">
    <property type="term" value="F:ATP binding"/>
    <property type="evidence" value="ECO:0007669"/>
    <property type="project" value="UniProtKB-UniRule"/>
</dbReference>
<dbReference type="Proteomes" id="UP000184501">
    <property type="component" value="Unassembled WGS sequence"/>
</dbReference>
<evidence type="ECO:0000256" key="9">
    <source>
        <dbReference type="PROSITE-ProRule" id="PRU00289"/>
    </source>
</evidence>
<protein>
    <submittedName>
        <fullName evidence="12">DNA segregation ATPase FtsK/SpoIIIE, S-DNA-T family</fullName>
    </submittedName>
</protein>
<organism evidence="12 13">
    <name type="scientific">Streptoalloteichus hindustanus</name>
    <dbReference type="NCBI Taxonomy" id="2017"/>
    <lineage>
        <taxon>Bacteria</taxon>
        <taxon>Bacillati</taxon>
        <taxon>Actinomycetota</taxon>
        <taxon>Actinomycetes</taxon>
        <taxon>Pseudonocardiales</taxon>
        <taxon>Pseudonocardiaceae</taxon>
        <taxon>Streptoalloteichus</taxon>
    </lineage>
</organism>
<dbReference type="GO" id="GO:0003677">
    <property type="term" value="F:DNA binding"/>
    <property type="evidence" value="ECO:0007669"/>
    <property type="project" value="InterPro"/>
</dbReference>
<evidence type="ECO:0000256" key="2">
    <source>
        <dbReference type="ARBA" id="ARBA00022475"/>
    </source>
</evidence>
<dbReference type="InterPro" id="IPR002543">
    <property type="entry name" value="FtsK_dom"/>
</dbReference>
<evidence type="ECO:0000259" key="11">
    <source>
        <dbReference type="PROSITE" id="PS50901"/>
    </source>
</evidence>
<dbReference type="GO" id="GO:0005886">
    <property type="term" value="C:plasma membrane"/>
    <property type="evidence" value="ECO:0007669"/>
    <property type="project" value="UniProtKB-SubCell"/>
</dbReference>
<evidence type="ECO:0000256" key="6">
    <source>
        <dbReference type="ARBA" id="ARBA00022840"/>
    </source>
</evidence>
<keyword evidence="2" id="KW-1003">Cell membrane</keyword>
<dbReference type="Pfam" id="PF01580">
    <property type="entry name" value="FtsK_SpoIIIE"/>
    <property type="match status" value="2"/>
</dbReference>
<feature type="region of interest" description="Disordered" evidence="10">
    <location>
        <begin position="1"/>
        <end position="21"/>
    </location>
</feature>
<dbReference type="NCBIfam" id="TIGR03924">
    <property type="entry name" value="T7SS_EccC_a"/>
    <property type="match status" value="1"/>
</dbReference>
<evidence type="ECO:0000256" key="1">
    <source>
        <dbReference type="ARBA" id="ARBA00004651"/>
    </source>
</evidence>
<accession>A0A1M5PUT3</accession>
<feature type="binding site" evidence="9">
    <location>
        <begin position="1117"/>
        <end position="1124"/>
    </location>
    <ligand>
        <name>ATP</name>
        <dbReference type="ChEBI" id="CHEBI:30616"/>
    </ligand>
</feature>
<feature type="binding site" evidence="9">
    <location>
        <begin position="476"/>
        <end position="483"/>
    </location>
    <ligand>
        <name>ATP</name>
        <dbReference type="ChEBI" id="CHEBI:30616"/>
    </ligand>
</feature>
<feature type="domain" description="FtsK" evidence="11">
    <location>
        <begin position="1100"/>
        <end position="1283"/>
    </location>
</feature>
<dbReference type="SMART" id="SM00382">
    <property type="entry name" value="AAA"/>
    <property type="match status" value="3"/>
</dbReference>
<feature type="domain" description="FtsK" evidence="11">
    <location>
        <begin position="453"/>
        <end position="652"/>
    </location>
</feature>
<gene>
    <name evidence="12" type="ORF">SAMN05444320_12014</name>
</gene>
<dbReference type="EMBL" id="FQVN01000020">
    <property type="protein sequence ID" value="SHH05767.1"/>
    <property type="molecule type" value="Genomic_DNA"/>
</dbReference>
<dbReference type="PANTHER" id="PTHR22683">
    <property type="entry name" value="SPORULATION PROTEIN RELATED"/>
    <property type="match status" value="1"/>
</dbReference>
<dbReference type="Gene3D" id="3.40.50.300">
    <property type="entry name" value="P-loop containing nucleotide triphosphate hydrolases"/>
    <property type="match status" value="4"/>
</dbReference>
<dbReference type="InterPro" id="IPR027417">
    <property type="entry name" value="P-loop_NTPase"/>
</dbReference>
<comment type="subcellular location">
    <subcellularLocation>
        <location evidence="1">Cell membrane</location>
        <topology evidence="1">Multi-pass membrane protein</topology>
    </subcellularLocation>
</comment>
<keyword evidence="3" id="KW-0812">Transmembrane</keyword>
<dbReference type="InterPro" id="IPR003593">
    <property type="entry name" value="AAA+_ATPase"/>
</dbReference>
<evidence type="ECO:0000256" key="10">
    <source>
        <dbReference type="SAM" id="MobiDB-lite"/>
    </source>
</evidence>
<dbReference type="PROSITE" id="PS50901">
    <property type="entry name" value="FTSK"/>
    <property type="match status" value="3"/>
</dbReference>
<dbReference type="OrthoDB" id="9807790at2"/>
<keyword evidence="13" id="KW-1185">Reference proteome</keyword>
<dbReference type="STRING" id="2017.SAMN05444320_12014"/>
<evidence type="ECO:0000313" key="12">
    <source>
        <dbReference type="EMBL" id="SHH05767.1"/>
    </source>
</evidence>
<keyword evidence="7" id="KW-1133">Transmembrane helix</keyword>
<dbReference type="InterPro" id="IPR050206">
    <property type="entry name" value="FtsK/SpoIIIE/SftA"/>
</dbReference>
<sequence length="1323" mass="143121">MSTFVISRPPRRPGPPLPQGELELQEPPALPEAQGADVSSVLTYLPMGLGSGATVLMFANPGANSGMYVASGLMALSTVGMVFSQLGRSSGERKRKLKGERRDYLRYLAQVRRQVRRAVDQHRAAVDWDHPEPARLWTVAAGPRLWERRPANADFAEVRIGTGEQRSLLRLVPPQTKPVEDLEPLSAGALRRFIRAYSTVSGVATALHLRGFSGVELVGAPAETRGFARAVLAQLVTFHAPEDLRVAVLASPDRVDTWEWTKWLPHLESTRAQDAAGAARLFATGHDELLALLGPDFANRGEFEPDAPVSPAEPYTVVLCDGVVLPEHSRLAAGGLRNALLLDVGGTAGHEGAYRLSLEVDRDRLAVTGTADGRKLAVPDFLGQARSESLARLMSPLRTSGAVDADEPMATDFDLAQLLGIRDPRAFPVDALWRPRAQLSAQLRVPIGLGEDGSVVELDLKESAQGGMGPHGVLIGATGSGKSELLRTLVVGLATTHSPEALNFVLVDFKGGATFLGAEELPHTSAVITNLADELPLVDRMQDSLHGEMTRRQELLRQAGHSSRLEYEKARAQGAPLDPFPTLFVVCDEFSELLATKPEFMELFVMIGRLGRSLGVHLLLASQRLDEGRIHALESHLSYRIALRTFSSSESRSVIGVADAYELPSAPGHGYLKKDTTSLVRFRAGYVSGPLSSPVVEENPVEPQQVAREVVPFGPLHQPLPTPSRAAEAERPPHSPDQSEVDDSVTLMDALIQRMRGQGPPARQVWLPPLADPPSLDVLLPAVVPDPHRGLGTADWAGSGALRVPVGVVDRPFEQRRDLLLADLGGAAGHVGVVGAPQTGKSTLLRTLVLSLALTHTPAEAQFYCLDFGGGTLGGLAGLPHVGSVAARLDRDRVRRTVAELTDLLEHRERAFADLGVESMSAYRRARRSGAGADRYGDVFLVVDGWSTVRQDFEDLESAISELAARGLGYGVHVVVAATRWSEIRPWLRDLLGTRYELRLGDSLESEVSSRAAAGVPPLPGRGLTTDGLHFLGALPRLDGGSSTQDLSVATKGLVEEIAEFWPGEGAPEVRLLPAELPARELPPAEGDLRVALGLDEQRLRPVWHDFGQVPHLMAFGDAETGKTNLLRLVARGVMERYRPDEARILLADPRRALFPLVPEEYRIGYAVAGDTLAELAGNAAVSLRARLPGADITPGRLRRRDWWSGPRLFVLVDDYDLFVGGMGGVLEPLAELLAHGADIGFHLVVARSTSGAMRAMMDPVLRRMWELGCPGLLFSYPREEGKFLGEAQPRQLPAGRAQFVTRRSVQLVQTGFLAQPEEDSTW</sequence>
<feature type="region of interest" description="Disordered" evidence="10">
    <location>
        <begin position="714"/>
        <end position="743"/>
    </location>
</feature>
<keyword evidence="8" id="KW-0472">Membrane</keyword>
<evidence type="ECO:0000313" key="13">
    <source>
        <dbReference type="Proteomes" id="UP000184501"/>
    </source>
</evidence>
<keyword evidence="5 9" id="KW-0547">Nucleotide-binding</keyword>
<evidence type="ECO:0000256" key="4">
    <source>
        <dbReference type="ARBA" id="ARBA00022737"/>
    </source>
</evidence>
<feature type="domain" description="FtsK" evidence="11">
    <location>
        <begin position="816"/>
        <end position="1007"/>
    </location>
</feature>
<dbReference type="RefSeq" id="WP_073490012.1">
    <property type="nucleotide sequence ID" value="NZ_FQVN01000020.1"/>
</dbReference>
<keyword evidence="4" id="KW-0677">Repeat</keyword>
<reference evidence="12 13" key="1">
    <citation type="submission" date="2016-11" db="EMBL/GenBank/DDBJ databases">
        <authorList>
            <person name="Jaros S."/>
            <person name="Januszkiewicz K."/>
            <person name="Wedrychowicz H."/>
        </authorList>
    </citation>
    <scope>NUCLEOTIDE SEQUENCE [LARGE SCALE GENOMIC DNA]</scope>
    <source>
        <strain evidence="12 13">DSM 44523</strain>
    </source>
</reference>
<name>A0A1M5PUT3_STRHI</name>
<proteinExistence type="predicted"/>
<dbReference type="NCBIfam" id="TIGR03925">
    <property type="entry name" value="T7SS_EccC_b"/>
    <property type="match status" value="1"/>
</dbReference>